<name>A0AAV7EY13_ARIFI</name>
<evidence type="ECO:0000256" key="4">
    <source>
        <dbReference type="ARBA" id="ARBA00022723"/>
    </source>
</evidence>
<evidence type="ECO:0000256" key="1">
    <source>
        <dbReference type="ARBA" id="ARBA00001971"/>
    </source>
</evidence>
<gene>
    <name evidence="10" type="ORF">H6P81_005929</name>
</gene>
<dbReference type="GO" id="GO:0005506">
    <property type="term" value="F:iron ion binding"/>
    <property type="evidence" value="ECO:0007669"/>
    <property type="project" value="InterPro"/>
</dbReference>
<evidence type="ECO:0000313" key="10">
    <source>
        <dbReference type="EMBL" id="KAG9453025.1"/>
    </source>
</evidence>
<dbReference type="AlphaFoldDB" id="A0AAV7EY13"/>
<dbReference type="GO" id="GO:0020037">
    <property type="term" value="F:heme binding"/>
    <property type="evidence" value="ECO:0007669"/>
    <property type="project" value="InterPro"/>
</dbReference>
<dbReference type="PRINTS" id="PR00385">
    <property type="entry name" value="P450"/>
</dbReference>
<dbReference type="InterPro" id="IPR036396">
    <property type="entry name" value="Cyt_P450_sf"/>
</dbReference>
<keyword evidence="8" id="KW-0503">Monooxygenase</keyword>
<dbReference type="InterPro" id="IPR002401">
    <property type="entry name" value="Cyt_P450_E_grp-I"/>
</dbReference>
<dbReference type="FunFam" id="1.10.630.10:FF:000007">
    <property type="entry name" value="Cytochrome P450 76C4"/>
    <property type="match status" value="1"/>
</dbReference>
<keyword evidence="3 7" id="KW-0349">Heme</keyword>
<dbReference type="InterPro" id="IPR001128">
    <property type="entry name" value="Cyt_P450"/>
</dbReference>
<dbReference type="GO" id="GO:0004497">
    <property type="term" value="F:monooxygenase activity"/>
    <property type="evidence" value="ECO:0007669"/>
    <property type="project" value="UniProtKB-KW"/>
</dbReference>
<evidence type="ECO:0000256" key="2">
    <source>
        <dbReference type="ARBA" id="ARBA00010617"/>
    </source>
</evidence>
<dbReference type="Gene3D" id="1.10.630.10">
    <property type="entry name" value="Cytochrome P450"/>
    <property type="match status" value="1"/>
</dbReference>
<dbReference type="PROSITE" id="PS00086">
    <property type="entry name" value="CYTOCHROME_P450"/>
    <property type="match status" value="1"/>
</dbReference>
<proteinExistence type="inferred from homology"/>
<comment type="similarity">
    <text evidence="2 8">Belongs to the cytochrome P450 family.</text>
</comment>
<accession>A0AAV7EY13</accession>
<sequence>MSPALILAGDESNLNLFPFLLLLVAPLVVLGFKHYLISPFFSSRAPLPPGPQPWPLLGNLPHMTGKKPHLEVAKMAHSLGPLISLRLGTQLVVFGSSPYTASEILKSHDRILSSRHVPKVSPIQGHELDHRSLVWQSQCGDTWKMMRTICRTGLFSHKAIDEQVALREKKVMEMVQFLAAKQGQVVNLAEAVFATVFNILSNLLLSKDLIDLEYEGAAGGLKGIIWRMMELGIAPNIADFYPILASLDLQRLKKKAWKCTESMFAVWDVVLKERRQGRGDTSRRPDFLDLLLDNNFDDDQINSLFLELFTAGTDTSTSTIEWAMAELIKNPHVMNNVRRELETEIKEKVVRESRLPDLPYLQACIKETLRLHPPVPFLLPHRASQSCEIMGYRIPKDTQVQVNVWAIGREPTTWTNPLAFTPDRFLNSQLDYKGHDFEFIPFGAGRRICPGLPMATRQVAFILASLIHNFDWSLPSEMNPLLLDMDEKFGITLQKKEPLFLVPKVIMR</sequence>
<dbReference type="Pfam" id="PF00067">
    <property type="entry name" value="p450"/>
    <property type="match status" value="1"/>
</dbReference>
<feature type="binding site" description="axial binding residue" evidence="7">
    <location>
        <position position="449"/>
    </location>
    <ligand>
        <name>heme</name>
        <dbReference type="ChEBI" id="CHEBI:30413"/>
    </ligand>
    <ligandPart>
        <name>Fe</name>
        <dbReference type="ChEBI" id="CHEBI:18248"/>
    </ligandPart>
</feature>
<evidence type="ECO:0000256" key="3">
    <source>
        <dbReference type="ARBA" id="ARBA00022617"/>
    </source>
</evidence>
<evidence type="ECO:0000256" key="9">
    <source>
        <dbReference type="SAM" id="Phobius"/>
    </source>
</evidence>
<organism evidence="10 11">
    <name type="scientific">Aristolochia fimbriata</name>
    <name type="common">White veined hardy Dutchman's pipe vine</name>
    <dbReference type="NCBI Taxonomy" id="158543"/>
    <lineage>
        <taxon>Eukaryota</taxon>
        <taxon>Viridiplantae</taxon>
        <taxon>Streptophyta</taxon>
        <taxon>Embryophyta</taxon>
        <taxon>Tracheophyta</taxon>
        <taxon>Spermatophyta</taxon>
        <taxon>Magnoliopsida</taxon>
        <taxon>Magnoliidae</taxon>
        <taxon>Piperales</taxon>
        <taxon>Aristolochiaceae</taxon>
        <taxon>Aristolochia</taxon>
    </lineage>
</organism>
<evidence type="ECO:0000256" key="8">
    <source>
        <dbReference type="RuleBase" id="RU000461"/>
    </source>
</evidence>
<keyword evidence="9" id="KW-0812">Transmembrane</keyword>
<evidence type="ECO:0000256" key="6">
    <source>
        <dbReference type="ARBA" id="ARBA00023004"/>
    </source>
</evidence>
<keyword evidence="11" id="KW-1185">Reference proteome</keyword>
<keyword evidence="4 7" id="KW-0479">Metal-binding</keyword>
<keyword evidence="9" id="KW-1133">Transmembrane helix</keyword>
<dbReference type="EMBL" id="JAINDJ010000003">
    <property type="protein sequence ID" value="KAG9453025.1"/>
    <property type="molecule type" value="Genomic_DNA"/>
</dbReference>
<dbReference type="PRINTS" id="PR00463">
    <property type="entry name" value="EP450I"/>
</dbReference>
<dbReference type="InterPro" id="IPR017972">
    <property type="entry name" value="Cyt_P450_CS"/>
</dbReference>
<dbReference type="CDD" id="cd11073">
    <property type="entry name" value="CYP76-like"/>
    <property type="match status" value="1"/>
</dbReference>
<comment type="caution">
    <text evidence="10">The sequence shown here is derived from an EMBL/GenBank/DDBJ whole genome shotgun (WGS) entry which is preliminary data.</text>
</comment>
<dbReference type="PANTHER" id="PTHR47950">
    <property type="entry name" value="CYTOCHROME P450, FAMILY 76, SUBFAMILY C, POLYPEPTIDE 5-RELATED"/>
    <property type="match status" value="1"/>
</dbReference>
<dbReference type="PANTHER" id="PTHR47950:SF49">
    <property type="entry name" value="CYTOCHROME P450"/>
    <property type="match status" value="1"/>
</dbReference>
<dbReference type="GO" id="GO:0016705">
    <property type="term" value="F:oxidoreductase activity, acting on paired donors, with incorporation or reduction of molecular oxygen"/>
    <property type="evidence" value="ECO:0007669"/>
    <property type="project" value="InterPro"/>
</dbReference>
<dbReference type="Proteomes" id="UP000825729">
    <property type="component" value="Unassembled WGS sequence"/>
</dbReference>
<keyword evidence="6 7" id="KW-0408">Iron</keyword>
<keyword evidence="9" id="KW-0472">Membrane</keyword>
<evidence type="ECO:0000313" key="11">
    <source>
        <dbReference type="Proteomes" id="UP000825729"/>
    </source>
</evidence>
<reference evidence="10 11" key="1">
    <citation type="submission" date="2021-07" db="EMBL/GenBank/DDBJ databases">
        <title>The Aristolochia fimbriata genome: insights into angiosperm evolution, floral development and chemical biosynthesis.</title>
        <authorList>
            <person name="Jiao Y."/>
        </authorList>
    </citation>
    <scope>NUCLEOTIDE SEQUENCE [LARGE SCALE GENOMIC DNA]</scope>
    <source>
        <strain evidence="10">IBCAS-2021</strain>
        <tissue evidence="10">Leaf</tissue>
    </source>
</reference>
<protein>
    <recommendedName>
        <fullName evidence="12">Cytochrome P450</fullName>
    </recommendedName>
</protein>
<keyword evidence="5 8" id="KW-0560">Oxidoreductase</keyword>
<dbReference type="SUPFAM" id="SSF48264">
    <property type="entry name" value="Cytochrome P450"/>
    <property type="match status" value="1"/>
</dbReference>
<feature type="transmembrane region" description="Helical" evidence="9">
    <location>
        <begin position="16"/>
        <end position="36"/>
    </location>
</feature>
<evidence type="ECO:0000256" key="5">
    <source>
        <dbReference type="ARBA" id="ARBA00023002"/>
    </source>
</evidence>
<evidence type="ECO:0008006" key="12">
    <source>
        <dbReference type="Google" id="ProtNLM"/>
    </source>
</evidence>
<comment type="cofactor">
    <cofactor evidence="1 7">
        <name>heme</name>
        <dbReference type="ChEBI" id="CHEBI:30413"/>
    </cofactor>
</comment>
<evidence type="ECO:0000256" key="7">
    <source>
        <dbReference type="PIRSR" id="PIRSR602401-1"/>
    </source>
</evidence>